<proteinExistence type="inferred from homology"/>
<dbReference type="SMART" id="SM00184">
    <property type="entry name" value="RING"/>
    <property type="match status" value="1"/>
</dbReference>
<keyword evidence="3" id="KW-0547">Nucleotide-binding</keyword>
<organism evidence="14 15">
    <name type="scientific">Heterobasidion irregulare (strain TC 32-1)</name>
    <dbReference type="NCBI Taxonomy" id="747525"/>
    <lineage>
        <taxon>Eukaryota</taxon>
        <taxon>Fungi</taxon>
        <taxon>Dikarya</taxon>
        <taxon>Basidiomycota</taxon>
        <taxon>Agaricomycotina</taxon>
        <taxon>Agaricomycetes</taxon>
        <taxon>Russulales</taxon>
        <taxon>Bondarzewiaceae</taxon>
        <taxon>Heterobasidion</taxon>
        <taxon>Heterobasidion annosum species complex</taxon>
    </lineage>
</organism>
<dbReference type="AlphaFoldDB" id="W4K1L2"/>
<dbReference type="GO" id="GO:0004386">
    <property type="term" value="F:helicase activity"/>
    <property type="evidence" value="ECO:0007669"/>
    <property type="project" value="UniProtKB-KW"/>
</dbReference>
<dbReference type="Proteomes" id="UP000030671">
    <property type="component" value="Unassembled WGS sequence"/>
</dbReference>
<dbReference type="InterPro" id="IPR001841">
    <property type="entry name" value="Znf_RING"/>
</dbReference>
<evidence type="ECO:0000313" key="14">
    <source>
        <dbReference type="EMBL" id="ETW79609.1"/>
    </source>
</evidence>
<dbReference type="STRING" id="747525.W4K1L2"/>
<keyword evidence="15" id="KW-1185">Reference proteome</keyword>
<dbReference type="HOGENOM" id="CLU_000315_2_8_1"/>
<feature type="region of interest" description="Disordered" evidence="10">
    <location>
        <begin position="695"/>
        <end position="747"/>
    </location>
</feature>
<dbReference type="InterPro" id="IPR017907">
    <property type="entry name" value="Znf_RING_CS"/>
</dbReference>
<dbReference type="Pfam" id="PF00176">
    <property type="entry name" value="SNF2-rel_dom"/>
    <property type="match status" value="1"/>
</dbReference>
<evidence type="ECO:0000313" key="15">
    <source>
        <dbReference type="Proteomes" id="UP000030671"/>
    </source>
</evidence>
<evidence type="ECO:0000256" key="3">
    <source>
        <dbReference type="ARBA" id="ARBA00022741"/>
    </source>
</evidence>
<dbReference type="GO" id="GO:0005634">
    <property type="term" value="C:nucleus"/>
    <property type="evidence" value="ECO:0007669"/>
    <property type="project" value="TreeGrafter"/>
</dbReference>
<feature type="region of interest" description="Disordered" evidence="10">
    <location>
        <begin position="1"/>
        <end position="78"/>
    </location>
</feature>
<protein>
    <submittedName>
        <fullName evidence="14">Uncharacterized protein</fullName>
    </submittedName>
</protein>
<dbReference type="InterPro" id="IPR000330">
    <property type="entry name" value="SNF2_N"/>
</dbReference>
<dbReference type="PROSITE" id="PS50089">
    <property type="entry name" value="ZF_RING_2"/>
    <property type="match status" value="1"/>
</dbReference>
<dbReference type="InterPro" id="IPR013083">
    <property type="entry name" value="Znf_RING/FYVE/PHD"/>
</dbReference>
<dbReference type="eggNOG" id="KOG1001">
    <property type="taxonomic scope" value="Eukaryota"/>
</dbReference>
<dbReference type="InterPro" id="IPR038718">
    <property type="entry name" value="SNF2-like_sf"/>
</dbReference>
<dbReference type="PROSITE" id="PS00518">
    <property type="entry name" value="ZF_RING_1"/>
    <property type="match status" value="1"/>
</dbReference>
<dbReference type="GO" id="GO:0008094">
    <property type="term" value="F:ATP-dependent activity, acting on DNA"/>
    <property type="evidence" value="ECO:0007669"/>
    <property type="project" value="TreeGrafter"/>
</dbReference>
<dbReference type="InterPro" id="IPR014001">
    <property type="entry name" value="Helicase_ATP-bd"/>
</dbReference>
<dbReference type="Gene3D" id="3.30.40.10">
    <property type="entry name" value="Zinc/RING finger domain, C3HC4 (zinc finger)"/>
    <property type="match status" value="1"/>
</dbReference>
<evidence type="ECO:0000256" key="1">
    <source>
        <dbReference type="ARBA" id="ARBA00007025"/>
    </source>
</evidence>
<dbReference type="CDD" id="cd18008">
    <property type="entry name" value="DEXDc_SHPRH-like"/>
    <property type="match status" value="1"/>
</dbReference>
<keyword evidence="6" id="KW-0347">Helicase</keyword>
<feature type="domain" description="Helicase ATP-binding" evidence="12">
    <location>
        <begin position="187"/>
        <end position="345"/>
    </location>
</feature>
<feature type="region of interest" description="Disordered" evidence="10">
    <location>
        <begin position="625"/>
        <end position="646"/>
    </location>
</feature>
<evidence type="ECO:0000259" key="12">
    <source>
        <dbReference type="PROSITE" id="PS51192"/>
    </source>
</evidence>
<evidence type="ECO:0000256" key="8">
    <source>
        <dbReference type="ARBA" id="ARBA00022840"/>
    </source>
</evidence>
<dbReference type="GO" id="GO:0008270">
    <property type="term" value="F:zinc ion binding"/>
    <property type="evidence" value="ECO:0007669"/>
    <property type="project" value="UniProtKB-KW"/>
</dbReference>
<gene>
    <name evidence="14" type="ORF">HETIRDRAFT_103759</name>
</gene>
<evidence type="ECO:0000256" key="9">
    <source>
        <dbReference type="PROSITE-ProRule" id="PRU00175"/>
    </source>
</evidence>
<evidence type="ECO:0000259" key="11">
    <source>
        <dbReference type="PROSITE" id="PS50089"/>
    </source>
</evidence>
<comment type="similarity">
    <text evidence="1">Belongs to the SNF2/RAD54 helicase family.</text>
</comment>
<keyword evidence="7" id="KW-0862">Zinc</keyword>
<dbReference type="SMART" id="SM00487">
    <property type="entry name" value="DEXDc"/>
    <property type="match status" value="1"/>
</dbReference>
<name>W4K1L2_HETIT</name>
<keyword evidence="4 9" id="KW-0863">Zinc-finger</keyword>
<evidence type="ECO:0000256" key="5">
    <source>
        <dbReference type="ARBA" id="ARBA00022801"/>
    </source>
</evidence>
<dbReference type="InterPro" id="IPR001650">
    <property type="entry name" value="Helicase_C-like"/>
</dbReference>
<dbReference type="GO" id="GO:0016787">
    <property type="term" value="F:hydrolase activity"/>
    <property type="evidence" value="ECO:0007669"/>
    <property type="project" value="UniProtKB-KW"/>
</dbReference>
<dbReference type="GO" id="GO:0005524">
    <property type="term" value="F:ATP binding"/>
    <property type="evidence" value="ECO:0007669"/>
    <property type="project" value="UniProtKB-KW"/>
</dbReference>
<dbReference type="CDD" id="cd18793">
    <property type="entry name" value="SF2_C_SNF"/>
    <property type="match status" value="1"/>
</dbReference>
<dbReference type="InterPro" id="IPR027417">
    <property type="entry name" value="P-loop_NTPase"/>
</dbReference>
<evidence type="ECO:0000256" key="7">
    <source>
        <dbReference type="ARBA" id="ARBA00022833"/>
    </source>
</evidence>
<dbReference type="InterPro" id="IPR050628">
    <property type="entry name" value="SNF2_RAD54_helicase_TF"/>
</dbReference>
<dbReference type="GO" id="GO:0005737">
    <property type="term" value="C:cytoplasm"/>
    <property type="evidence" value="ECO:0007669"/>
    <property type="project" value="TreeGrafter"/>
</dbReference>
<dbReference type="InParanoid" id="W4K1L2"/>
<evidence type="ECO:0000259" key="13">
    <source>
        <dbReference type="PROSITE" id="PS51194"/>
    </source>
</evidence>
<feature type="domain" description="Helicase C-terminal" evidence="13">
    <location>
        <begin position="761"/>
        <end position="917"/>
    </location>
</feature>
<dbReference type="GO" id="GO:0000724">
    <property type="term" value="P:double-strand break repair via homologous recombination"/>
    <property type="evidence" value="ECO:0007669"/>
    <property type="project" value="TreeGrafter"/>
</dbReference>
<dbReference type="InterPro" id="IPR049730">
    <property type="entry name" value="SNF2/RAD54-like_C"/>
</dbReference>
<keyword evidence="2" id="KW-0479">Metal-binding</keyword>
<dbReference type="Gene3D" id="3.40.50.300">
    <property type="entry name" value="P-loop containing nucleotide triphosphate hydrolases"/>
    <property type="match status" value="2"/>
</dbReference>
<dbReference type="RefSeq" id="XP_009548178.1">
    <property type="nucleotide sequence ID" value="XM_009549883.1"/>
</dbReference>
<dbReference type="KEGG" id="hir:HETIRDRAFT_103759"/>
<evidence type="ECO:0000256" key="6">
    <source>
        <dbReference type="ARBA" id="ARBA00022806"/>
    </source>
</evidence>
<reference evidence="14 15" key="1">
    <citation type="journal article" date="2012" name="New Phytol.">
        <title>Insight into trade-off between wood decay and parasitism from the genome of a fungal forest pathogen.</title>
        <authorList>
            <person name="Olson A."/>
            <person name="Aerts A."/>
            <person name="Asiegbu F."/>
            <person name="Belbahri L."/>
            <person name="Bouzid O."/>
            <person name="Broberg A."/>
            <person name="Canback B."/>
            <person name="Coutinho P.M."/>
            <person name="Cullen D."/>
            <person name="Dalman K."/>
            <person name="Deflorio G."/>
            <person name="van Diepen L.T."/>
            <person name="Dunand C."/>
            <person name="Duplessis S."/>
            <person name="Durling M."/>
            <person name="Gonthier P."/>
            <person name="Grimwood J."/>
            <person name="Fossdal C.G."/>
            <person name="Hansson D."/>
            <person name="Henrissat B."/>
            <person name="Hietala A."/>
            <person name="Himmelstrand K."/>
            <person name="Hoffmeister D."/>
            <person name="Hogberg N."/>
            <person name="James T.Y."/>
            <person name="Karlsson M."/>
            <person name="Kohler A."/>
            <person name="Kues U."/>
            <person name="Lee Y.H."/>
            <person name="Lin Y.C."/>
            <person name="Lind M."/>
            <person name="Lindquist E."/>
            <person name="Lombard V."/>
            <person name="Lucas S."/>
            <person name="Lunden K."/>
            <person name="Morin E."/>
            <person name="Murat C."/>
            <person name="Park J."/>
            <person name="Raffaello T."/>
            <person name="Rouze P."/>
            <person name="Salamov A."/>
            <person name="Schmutz J."/>
            <person name="Solheim H."/>
            <person name="Stahlberg J."/>
            <person name="Velez H."/>
            <person name="de Vries R.P."/>
            <person name="Wiebenga A."/>
            <person name="Woodward S."/>
            <person name="Yakovlev I."/>
            <person name="Garbelotto M."/>
            <person name="Martin F."/>
            <person name="Grigoriev I.V."/>
            <person name="Stenlid J."/>
        </authorList>
    </citation>
    <scope>NUCLEOTIDE SEQUENCE [LARGE SCALE GENOMIC DNA]</scope>
    <source>
        <strain evidence="14 15">TC 32-1</strain>
    </source>
</reference>
<dbReference type="SUPFAM" id="SSF57850">
    <property type="entry name" value="RING/U-box"/>
    <property type="match status" value="1"/>
</dbReference>
<feature type="compositionally biased region" description="Basic and acidic residues" evidence="10">
    <location>
        <begin position="625"/>
        <end position="637"/>
    </location>
</feature>
<sequence>MSRILAALHAQDDEDDPVNVDFLQPDALAGNKRRWDDQAGPGPSSTPGSGNKRRASGTPREQLNRLPSGLLASTQSPDTRIRLESGGDVYNARALLSSSPLVLRSAGTFQLNYDKESSLTQFDIGGPDQQERLAEFVSKSIDNLSSGLLVRDGMKYLGLKDAKDLLPGMEVRLIPHQIIGVTWMLIQEKESQYKGGILADDMGLGKTVQMIATMAMNMPDWKEELEAKTNGIFNVHIHHGKDKLKTVSAMRSKDVIITTYQTLNLEFVIKDPDVEEDEHLKWLQQYGGPLARMKWRRVVLDEAQATRSSKTVAQLRSKYRWLLTGTPVTNTLADIYGLIRFGHFRPWNDWESFDEYICKVQIYDPPLAGLRAQEILKPIMLRRKKDAQLEGKPLLTLPPKSIEIVTLDFSSDERELYDNFEKRAKIRIGKFIRENTILKNHAVVLVMILRLRQLCCHPNLILSQTEGFEDPSLLLASDADKELGRAKRVMGPAWVDKIKKRTLEHARAVELDFTDEGSEDDVTCPVCGDMFFNDTGRVLTCGHEICFECLLNLREAPIAHNGQFGYGNEQQNLRVEKEFELAEAKGLRPCPTCKKMCDFSANSVFNLSAFEPSEDEMKAYVRAERERSKKKIEKPESADPLEFSSLMDTTTKKKEFSGNLSDLSSDDDDDMPDIATLLKTVGEKGKMKQKMINLDESTDDEQPPSSPRAPTSSLNSNEQDPTAQGKGKATRREGSAGAATASMVATWRREDDVEPSAKMLAMIDALKEAETHGDKTIVYSQWTSMLDLVETLFARYGIQTLRYDGKMSREARDRTLVDFRRVGSPKVILISTKCGSVGLNLVTANRVINLDLSWNYAAESQAYDRVHRLGQEKNVFVKRLVVRNTIEERMLRLQNLKIGLSDAALGEGTGMKLHKMSVKEIKLLFGMTPAQRPAAQSGEQVLDNICPQTA</sequence>
<dbReference type="EMBL" id="KI925460">
    <property type="protein sequence ID" value="ETW79609.1"/>
    <property type="molecule type" value="Genomic_DNA"/>
</dbReference>
<dbReference type="PANTHER" id="PTHR45626:SF16">
    <property type="entry name" value="ATP-DEPENDENT HELICASE ULS1"/>
    <property type="match status" value="1"/>
</dbReference>
<dbReference type="Pfam" id="PF00271">
    <property type="entry name" value="Helicase_C"/>
    <property type="match status" value="1"/>
</dbReference>
<dbReference type="Gene3D" id="3.40.50.10810">
    <property type="entry name" value="Tandem AAA-ATPase domain"/>
    <property type="match status" value="1"/>
</dbReference>
<evidence type="ECO:0000256" key="2">
    <source>
        <dbReference type="ARBA" id="ARBA00022723"/>
    </source>
</evidence>
<feature type="compositionally biased region" description="Low complexity" evidence="10">
    <location>
        <begin position="40"/>
        <end position="50"/>
    </location>
</feature>
<evidence type="ECO:0000256" key="4">
    <source>
        <dbReference type="ARBA" id="ARBA00022771"/>
    </source>
</evidence>
<dbReference type="GeneID" id="20665932"/>
<keyword evidence="5" id="KW-0378">Hydrolase</keyword>
<dbReference type="SMART" id="SM00490">
    <property type="entry name" value="HELICc"/>
    <property type="match status" value="1"/>
</dbReference>
<feature type="compositionally biased region" description="Polar residues" evidence="10">
    <location>
        <begin position="708"/>
        <end position="722"/>
    </location>
</feature>
<dbReference type="PROSITE" id="PS51194">
    <property type="entry name" value="HELICASE_CTER"/>
    <property type="match status" value="1"/>
</dbReference>
<dbReference type="SUPFAM" id="SSF52540">
    <property type="entry name" value="P-loop containing nucleoside triphosphate hydrolases"/>
    <property type="match status" value="2"/>
</dbReference>
<dbReference type="OrthoDB" id="423559at2759"/>
<keyword evidence="8" id="KW-0067">ATP-binding</keyword>
<accession>W4K1L2</accession>
<dbReference type="PANTHER" id="PTHR45626">
    <property type="entry name" value="TRANSCRIPTION TERMINATION FACTOR 2-RELATED"/>
    <property type="match status" value="1"/>
</dbReference>
<evidence type="ECO:0000256" key="10">
    <source>
        <dbReference type="SAM" id="MobiDB-lite"/>
    </source>
</evidence>
<feature type="domain" description="RING-type" evidence="11">
    <location>
        <begin position="524"/>
        <end position="594"/>
    </location>
</feature>
<dbReference type="PROSITE" id="PS51192">
    <property type="entry name" value="HELICASE_ATP_BIND_1"/>
    <property type="match status" value="1"/>
</dbReference>